<evidence type="ECO:0000256" key="5">
    <source>
        <dbReference type="ARBA" id="ARBA00022603"/>
    </source>
</evidence>
<dbReference type="EMBL" id="PKUN01000009">
    <property type="protein sequence ID" value="PLX61877.1"/>
    <property type="molecule type" value="Genomic_DNA"/>
</dbReference>
<dbReference type="GO" id="GO:0003676">
    <property type="term" value="F:nucleic acid binding"/>
    <property type="evidence" value="ECO:0007669"/>
    <property type="project" value="InterPro"/>
</dbReference>
<evidence type="ECO:0000256" key="1">
    <source>
        <dbReference type="ARBA" id="ARBA00002649"/>
    </source>
</evidence>
<evidence type="ECO:0000256" key="2">
    <source>
        <dbReference type="ARBA" id="ARBA00005269"/>
    </source>
</evidence>
<name>A0A2N6CX40_9GAMM</name>
<comment type="similarity">
    <text evidence="2 8">Belongs to the methyltransferase superfamily. RsmD family.</text>
</comment>
<evidence type="ECO:0000256" key="8">
    <source>
        <dbReference type="PIRNR" id="PIRNR004553"/>
    </source>
</evidence>
<dbReference type="GO" id="GO:0052913">
    <property type="term" value="F:16S rRNA (guanine(966)-N(2))-methyltransferase activity"/>
    <property type="evidence" value="ECO:0007669"/>
    <property type="project" value="UniProtKB-EC"/>
</dbReference>
<dbReference type="Gene3D" id="3.40.50.150">
    <property type="entry name" value="Vaccinia Virus protein VP39"/>
    <property type="match status" value="1"/>
</dbReference>
<dbReference type="NCBIfam" id="TIGR00095">
    <property type="entry name" value="16S rRNA (guanine(966)-N(2))-methyltransferase RsmD"/>
    <property type="match status" value="1"/>
</dbReference>
<dbReference type="PANTHER" id="PTHR43542:SF1">
    <property type="entry name" value="METHYLTRANSFERASE"/>
    <property type="match status" value="1"/>
</dbReference>
<evidence type="ECO:0000256" key="4">
    <source>
        <dbReference type="ARBA" id="ARBA00013682"/>
    </source>
</evidence>
<dbReference type="EC" id="2.1.1.171" evidence="3 8"/>
<proteinExistence type="inferred from homology"/>
<organism evidence="9 10">
    <name type="scientific">Sedimenticola selenatireducens</name>
    <dbReference type="NCBI Taxonomy" id="191960"/>
    <lineage>
        <taxon>Bacteria</taxon>
        <taxon>Pseudomonadati</taxon>
        <taxon>Pseudomonadota</taxon>
        <taxon>Gammaproteobacteria</taxon>
        <taxon>Chromatiales</taxon>
        <taxon>Sedimenticolaceae</taxon>
        <taxon>Sedimenticola</taxon>
    </lineage>
</organism>
<gene>
    <name evidence="9" type="primary">rsmD</name>
    <name evidence="9" type="ORF">C0630_07595</name>
</gene>
<keyword evidence="6 8" id="KW-0808">Transferase</keyword>
<dbReference type="PIRSF" id="PIRSF004553">
    <property type="entry name" value="CHP00095"/>
    <property type="match status" value="1"/>
</dbReference>
<evidence type="ECO:0000313" key="9">
    <source>
        <dbReference type="EMBL" id="PLX61877.1"/>
    </source>
</evidence>
<dbReference type="InterPro" id="IPR029063">
    <property type="entry name" value="SAM-dependent_MTases_sf"/>
</dbReference>
<comment type="catalytic activity">
    <reaction evidence="7 8">
        <text>guanosine(966) in 16S rRNA + S-adenosyl-L-methionine = N(2)-methylguanosine(966) in 16S rRNA + S-adenosyl-L-homocysteine + H(+)</text>
        <dbReference type="Rhea" id="RHEA:23548"/>
        <dbReference type="Rhea" id="RHEA-COMP:10211"/>
        <dbReference type="Rhea" id="RHEA-COMP:10212"/>
        <dbReference type="ChEBI" id="CHEBI:15378"/>
        <dbReference type="ChEBI" id="CHEBI:57856"/>
        <dbReference type="ChEBI" id="CHEBI:59789"/>
        <dbReference type="ChEBI" id="CHEBI:74269"/>
        <dbReference type="ChEBI" id="CHEBI:74481"/>
        <dbReference type="EC" id="2.1.1.171"/>
    </reaction>
</comment>
<dbReference type="Proteomes" id="UP000235015">
    <property type="component" value="Unassembled WGS sequence"/>
</dbReference>
<dbReference type="PROSITE" id="PS00092">
    <property type="entry name" value="N6_MTASE"/>
    <property type="match status" value="1"/>
</dbReference>
<comment type="function">
    <text evidence="1 8">Specifically methylates the guanine in position 966 of 16S rRNA in the assembled 30S particle.</text>
</comment>
<dbReference type="InterPro" id="IPR004398">
    <property type="entry name" value="RNA_MeTrfase_RsmD"/>
</dbReference>
<keyword evidence="8" id="KW-0698">rRNA processing</keyword>
<protein>
    <recommendedName>
        <fullName evidence="4 8">Ribosomal RNA small subunit methyltransferase D</fullName>
        <ecNumber evidence="3 8">2.1.1.171</ecNumber>
    </recommendedName>
</protein>
<comment type="caution">
    <text evidence="9">The sequence shown here is derived from an EMBL/GenBank/DDBJ whole genome shotgun (WGS) entry which is preliminary data.</text>
</comment>
<dbReference type="SUPFAM" id="SSF53335">
    <property type="entry name" value="S-adenosyl-L-methionine-dependent methyltransferases"/>
    <property type="match status" value="1"/>
</dbReference>
<dbReference type="CDD" id="cd02440">
    <property type="entry name" value="AdoMet_MTases"/>
    <property type="match status" value="1"/>
</dbReference>
<evidence type="ECO:0000313" key="10">
    <source>
        <dbReference type="Proteomes" id="UP000235015"/>
    </source>
</evidence>
<dbReference type="PANTHER" id="PTHR43542">
    <property type="entry name" value="METHYLTRANSFERASE"/>
    <property type="match status" value="1"/>
</dbReference>
<accession>A0A2N6CX40</accession>
<dbReference type="AlphaFoldDB" id="A0A2N6CX40"/>
<sequence>MAKQRHRTGQGNQVRIIGGEHRGRRLEFPDSPGLRPTADRTRETLFNWLQMQLPGARCLDLFAGSGALGFEAASRGAGQVTLLEQDSRVAAQLEANRALLGMASVAVRQADAIKWLDQPPEPFDIIFLDPPFADHLLTDCCRKLDQGGWLGLDPRIYLEWDLHGPTPELPPHWVNLKEKKAGQVAYALYTR</sequence>
<keyword evidence="5 8" id="KW-0489">Methyltransferase</keyword>
<evidence type="ECO:0000256" key="3">
    <source>
        <dbReference type="ARBA" id="ARBA00012141"/>
    </source>
</evidence>
<keyword evidence="8" id="KW-0949">S-adenosyl-L-methionine</keyword>
<dbReference type="STRING" id="1111735.GCA_000428045_01810"/>
<evidence type="ECO:0000256" key="6">
    <source>
        <dbReference type="ARBA" id="ARBA00022679"/>
    </source>
</evidence>
<dbReference type="InterPro" id="IPR002052">
    <property type="entry name" value="DNA_methylase_N6_adenine_CS"/>
</dbReference>
<dbReference type="RefSeq" id="WP_273438623.1">
    <property type="nucleotide sequence ID" value="NZ_CAXXYC010000001.1"/>
</dbReference>
<evidence type="ECO:0000256" key="7">
    <source>
        <dbReference type="ARBA" id="ARBA00048326"/>
    </source>
</evidence>
<reference evidence="9 10" key="1">
    <citation type="submission" date="2017-11" db="EMBL/GenBank/DDBJ databases">
        <title>Genome-resolved metagenomics identifies genetic mobility, metabolic interactions, and unexpected diversity in perchlorate-reducing communities.</title>
        <authorList>
            <person name="Barnum T.P."/>
            <person name="Figueroa I.A."/>
            <person name="Carlstrom C.I."/>
            <person name="Lucas L.N."/>
            <person name="Engelbrektson A.L."/>
            <person name="Coates J.D."/>
        </authorList>
    </citation>
    <scope>NUCLEOTIDE SEQUENCE [LARGE SCALE GENOMIC DNA]</scope>
    <source>
        <strain evidence="9">BM301</strain>
    </source>
</reference>
<dbReference type="Pfam" id="PF03602">
    <property type="entry name" value="Cons_hypoth95"/>
    <property type="match status" value="1"/>
</dbReference>